<dbReference type="STRING" id="225324.SAMN02745126_00890"/>
<dbReference type="OrthoDB" id="7201143at2"/>
<comment type="similarity">
    <text evidence="2">Belongs to the COQ9 family.</text>
</comment>
<keyword evidence="3" id="KW-0831">Ubiquinone biosynthesis</keyword>
<proteinExistence type="inferred from homology"/>
<dbReference type="RefSeq" id="WP_085932573.1">
    <property type="nucleotide sequence ID" value="NZ_FUWJ01000001.1"/>
</dbReference>
<reference evidence="9" key="1">
    <citation type="submission" date="2017-02" db="EMBL/GenBank/DDBJ databases">
        <authorList>
            <person name="Varghese N."/>
            <person name="Submissions S."/>
        </authorList>
    </citation>
    <scope>NUCLEOTIDE SEQUENCE [LARGE SCALE GENOMIC DNA]</scope>
    <source>
        <strain evidence="9">ATCC 27094</strain>
    </source>
</reference>
<dbReference type="NCBIfam" id="TIGR02396">
    <property type="entry name" value="diverge_rpsU"/>
    <property type="match status" value="1"/>
</dbReference>
<dbReference type="GO" id="GO:0006744">
    <property type="term" value="P:ubiquinone biosynthetic process"/>
    <property type="evidence" value="ECO:0007669"/>
    <property type="project" value="UniProtKB-KW"/>
</dbReference>
<comment type="pathway">
    <text evidence="1">Cofactor biosynthesis; ubiquinone biosynthesis.</text>
</comment>
<protein>
    <submittedName>
        <fullName evidence="8">Ubiquinone biosynthesis protein COQ9</fullName>
    </submittedName>
</protein>
<keyword evidence="8" id="KW-0830">Ubiquinone</keyword>
<dbReference type="PANTHER" id="PTHR21427:SF19">
    <property type="entry name" value="UBIQUINONE BIOSYNTHESIS PROTEIN COQ9, MITOCHONDRIAL"/>
    <property type="match status" value="1"/>
</dbReference>
<evidence type="ECO:0000256" key="3">
    <source>
        <dbReference type="ARBA" id="ARBA00022688"/>
    </source>
</evidence>
<accession>A0A1T4KCR4</accession>
<evidence type="ECO:0000259" key="7">
    <source>
        <dbReference type="Pfam" id="PF08511"/>
    </source>
</evidence>
<keyword evidence="4" id="KW-0809">Transit peptide</keyword>
<name>A0A1T4KCR4_9HYPH</name>
<dbReference type="PANTHER" id="PTHR21427">
    <property type="entry name" value="UBIQUINONE BIOSYNTHESIS PROTEIN COQ9, MITOCHONDRIAL"/>
    <property type="match status" value="1"/>
</dbReference>
<evidence type="ECO:0000313" key="8">
    <source>
        <dbReference type="EMBL" id="SJZ40201.1"/>
    </source>
</evidence>
<evidence type="ECO:0000256" key="6">
    <source>
        <dbReference type="ARBA" id="ARBA00058104"/>
    </source>
</evidence>
<evidence type="ECO:0000256" key="5">
    <source>
        <dbReference type="ARBA" id="ARBA00023121"/>
    </source>
</evidence>
<dbReference type="GO" id="GO:0008289">
    <property type="term" value="F:lipid binding"/>
    <property type="evidence" value="ECO:0007669"/>
    <property type="project" value="UniProtKB-KW"/>
</dbReference>
<dbReference type="Proteomes" id="UP000190092">
    <property type="component" value="Unassembled WGS sequence"/>
</dbReference>
<gene>
    <name evidence="8" type="ORF">SAMN02745126_00890</name>
</gene>
<evidence type="ECO:0000256" key="1">
    <source>
        <dbReference type="ARBA" id="ARBA00004749"/>
    </source>
</evidence>
<evidence type="ECO:0000256" key="2">
    <source>
        <dbReference type="ARBA" id="ARBA00010766"/>
    </source>
</evidence>
<keyword evidence="9" id="KW-1185">Reference proteome</keyword>
<feature type="domain" description="COQ9 C-terminal" evidence="7">
    <location>
        <begin position="124"/>
        <end position="194"/>
    </location>
</feature>
<dbReference type="InterPro" id="IPR012762">
    <property type="entry name" value="Ubiq_biosynth_COQ9"/>
</dbReference>
<sequence length="215" mass="24065">MNDFNSPQSDPDSDLRDRLADAVANEAAFEGWTGTALRAAARGLGLPAGEADRLFPGGALDVLNHLSLRADRRMVADMEAEGMGSLKIRDRIREAIRIRLDRHLGNKEAARRALALLALPFNAPLGLKLLYRTVDAIWYSAGDTSTDFNFYTKRATLAAVYSSTLLYWLNDRSPGSEATWKFLDRRIDNVMTVEKLKARARSWQPGNRMRTAVRR</sequence>
<dbReference type="Gene3D" id="1.10.357.10">
    <property type="entry name" value="Tetracycline Repressor, domain 2"/>
    <property type="match status" value="1"/>
</dbReference>
<keyword evidence="5" id="KW-0446">Lipid-binding</keyword>
<dbReference type="EMBL" id="FUWJ01000001">
    <property type="protein sequence ID" value="SJZ40201.1"/>
    <property type="molecule type" value="Genomic_DNA"/>
</dbReference>
<evidence type="ECO:0000313" key="9">
    <source>
        <dbReference type="Proteomes" id="UP000190092"/>
    </source>
</evidence>
<dbReference type="AlphaFoldDB" id="A0A1T4KCR4"/>
<dbReference type="Pfam" id="PF08511">
    <property type="entry name" value="COQ9"/>
    <property type="match status" value="1"/>
</dbReference>
<evidence type="ECO:0000256" key="4">
    <source>
        <dbReference type="ARBA" id="ARBA00022946"/>
    </source>
</evidence>
<comment type="function">
    <text evidence="6">Membrane-associated protein that warps the membrane surface to access and bind aromatic isoprenes with high specificity, including ubiquinone (CoQ) isoprene intermediates and presents them directly to COQ7, therefore facilitating the COQ7-mediated hydroxylase step. Participates in the biosynthesis of coenzyme Q, also named ubiquinone, an essential lipid-soluble electron transporter for aerobic cellular respiration.</text>
</comment>
<dbReference type="InterPro" id="IPR013718">
    <property type="entry name" value="COQ9_C"/>
</dbReference>
<organism evidence="8 9">
    <name type="scientific">Enhydrobacter aerosaccus</name>
    <dbReference type="NCBI Taxonomy" id="225324"/>
    <lineage>
        <taxon>Bacteria</taxon>
        <taxon>Pseudomonadati</taxon>
        <taxon>Pseudomonadota</taxon>
        <taxon>Alphaproteobacteria</taxon>
        <taxon>Hyphomicrobiales</taxon>
        <taxon>Enhydrobacter</taxon>
    </lineage>
</organism>